<dbReference type="GeneID" id="95378167"/>
<evidence type="ECO:0000313" key="4">
    <source>
        <dbReference type="Proteomes" id="UP001527202"/>
    </source>
</evidence>
<dbReference type="EMBL" id="CP026520">
    <property type="protein sequence ID" value="QAV20873.1"/>
    <property type="molecule type" value="Genomic_DNA"/>
</dbReference>
<gene>
    <name evidence="1" type="ORF">M5X16_26870</name>
    <name evidence="2" type="ORF">PC41400_25585</name>
</gene>
<dbReference type="RefSeq" id="WP_042233465.1">
    <property type="nucleotide sequence ID" value="NZ_CP026520.1"/>
</dbReference>
<dbReference type="KEGG" id="pchi:PC41400_25585"/>
<dbReference type="InterPro" id="IPR019658">
    <property type="entry name" value="DUF2515"/>
</dbReference>
<dbReference type="AlphaFoldDB" id="A0A410X2P1"/>
<dbReference type="OrthoDB" id="2690514at2"/>
<keyword evidence="4" id="KW-1185">Reference proteome</keyword>
<sequence length="435" mass="48671">MNGNGVKGNNPLKAIGHWLAGVPHTITELASGKLASLQSAFHLGQNAQKLVPGKDSVKRLRRTWKDLGVLPASPPAPELSLSAQERQLVERIRLDTQRKNRNNVTRTRAYWNLYERHPELHWALLAHMVSRNGGWNMTDLEGEFLPALLKRPGREALFAFLERANALIFGDAYPQLLLYEESKRSGEPLFHLLPAFGVSVFMRPVWEEFWAVHDPALLTVSLIVNEQHFIESRVVKQPYFMEHVLETAEFQAQALLQLNQVFFPYALHKDPIHRSADRLNLAGEILEDFTDIKERIGFGKTLYAILFGIPAVHQGVVLFASAQPHTGSRADYWPHLFSRIRKDAPGVSAAGPKLEGCELKAGAAGIYSPELERTWRDVPLTAPESGDWFPAYAGSVAGYFGDIDVPTLFEMSAECCFGLHKIQLAALASTQLKRD</sequence>
<dbReference type="Proteomes" id="UP000288943">
    <property type="component" value="Chromosome"/>
</dbReference>
<dbReference type="Pfam" id="PF10720">
    <property type="entry name" value="DUF2515"/>
    <property type="match status" value="1"/>
</dbReference>
<name>A0A410X2P1_9BACL</name>
<dbReference type="EMBL" id="JAMDMJ010000042">
    <property type="protein sequence ID" value="MCY9599370.1"/>
    <property type="molecule type" value="Genomic_DNA"/>
</dbReference>
<organism evidence="2 3">
    <name type="scientific">Paenibacillus chitinolyticus</name>
    <dbReference type="NCBI Taxonomy" id="79263"/>
    <lineage>
        <taxon>Bacteria</taxon>
        <taxon>Bacillati</taxon>
        <taxon>Bacillota</taxon>
        <taxon>Bacilli</taxon>
        <taxon>Bacillales</taxon>
        <taxon>Paenibacillaceae</taxon>
        <taxon>Paenibacillus</taxon>
    </lineage>
</organism>
<evidence type="ECO:0000313" key="2">
    <source>
        <dbReference type="EMBL" id="QAV20873.1"/>
    </source>
</evidence>
<accession>A0A410X2P1</accession>
<evidence type="ECO:0000313" key="3">
    <source>
        <dbReference type="Proteomes" id="UP000288943"/>
    </source>
</evidence>
<proteinExistence type="predicted"/>
<protein>
    <submittedName>
        <fullName evidence="2">DUF2515 domain-containing protein</fullName>
    </submittedName>
</protein>
<evidence type="ECO:0000313" key="1">
    <source>
        <dbReference type="EMBL" id="MCY9599370.1"/>
    </source>
</evidence>
<reference evidence="1 4" key="2">
    <citation type="submission" date="2022-05" db="EMBL/GenBank/DDBJ databases">
        <title>Genome Sequencing of Bee-Associated Microbes.</title>
        <authorList>
            <person name="Dunlap C."/>
        </authorList>
    </citation>
    <scope>NUCLEOTIDE SEQUENCE [LARGE SCALE GENOMIC DNA]</scope>
    <source>
        <strain evidence="1 4">NRRL B-23120</strain>
    </source>
</reference>
<reference evidence="2 3" key="1">
    <citation type="submission" date="2018-01" db="EMBL/GenBank/DDBJ databases">
        <title>The whole genome sequencing and assembly of Paenibacillus chitinolyticus KCCM 41400 strain.</title>
        <authorList>
            <person name="Kim J.-Y."/>
            <person name="Park M.-K."/>
            <person name="Lee Y.-J."/>
            <person name="Yi H."/>
            <person name="Bahn Y.-S."/>
            <person name="Kim J.F."/>
            <person name="Lee D.-W."/>
        </authorList>
    </citation>
    <scope>NUCLEOTIDE SEQUENCE [LARGE SCALE GENOMIC DNA]</scope>
    <source>
        <strain evidence="2 3">KCCM 41400</strain>
    </source>
</reference>
<dbReference type="Proteomes" id="UP001527202">
    <property type="component" value="Unassembled WGS sequence"/>
</dbReference>